<dbReference type="CDD" id="cd07040">
    <property type="entry name" value="HP"/>
    <property type="match status" value="1"/>
</dbReference>
<gene>
    <name evidence="1" type="ORF">V6575_13690</name>
</gene>
<dbReference type="EMBL" id="JBAKIA010000009">
    <property type="protein sequence ID" value="MEJ8475143.1"/>
    <property type="molecule type" value="Genomic_DNA"/>
</dbReference>
<dbReference type="SUPFAM" id="SSF53254">
    <property type="entry name" value="Phosphoglycerate mutase-like"/>
    <property type="match status" value="1"/>
</dbReference>
<evidence type="ECO:0000313" key="1">
    <source>
        <dbReference type="EMBL" id="MEJ8475143.1"/>
    </source>
</evidence>
<organism evidence="1 2">
    <name type="scientific">Roseibium algae</name>
    <dbReference type="NCBI Taxonomy" id="3123038"/>
    <lineage>
        <taxon>Bacteria</taxon>
        <taxon>Pseudomonadati</taxon>
        <taxon>Pseudomonadota</taxon>
        <taxon>Alphaproteobacteria</taxon>
        <taxon>Hyphomicrobiales</taxon>
        <taxon>Stappiaceae</taxon>
        <taxon>Roseibium</taxon>
    </lineage>
</organism>
<dbReference type="InterPro" id="IPR013078">
    <property type="entry name" value="His_Pase_superF_clade-1"/>
</dbReference>
<accession>A0ABU8TLV8</accession>
<dbReference type="Gene3D" id="3.40.50.1240">
    <property type="entry name" value="Phosphoglycerate mutase-like"/>
    <property type="match status" value="1"/>
</dbReference>
<dbReference type="Proteomes" id="UP001385499">
    <property type="component" value="Unassembled WGS sequence"/>
</dbReference>
<proteinExistence type="predicted"/>
<reference evidence="1 2" key="1">
    <citation type="submission" date="2024-02" db="EMBL/GenBank/DDBJ databases">
        <title>Roseibium algae sp. nov., isolated from marine alga (Grateloupia sp.), showing potential in myo-inositol conversion.</title>
        <authorList>
            <person name="Wang Y."/>
        </authorList>
    </citation>
    <scope>NUCLEOTIDE SEQUENCE [LARGE SCALE GENOMIC DNA]</scope>
    <source>
        <strain evidence="1 2">H3510</strain>
    </source>
</reference>
<dbReference type="RefSeq" id="WP_340275050.1">
    <property type="nucleotide sequence ID" value="NZ_JBAKIA010000009.1"/>
</dbReference>
<name>A0ABU8TLV8_9HYPH</name>
<evidence type="ECO:0000313" key="2">
    <source>
        <dbReference type="Proteomes" id="UP001385499"/>
    </source>
</evidence>
<keyword evidence="2" id="KW-1185">Reference proteome</keyword>
<sequence>MAFCIYLTHPQVQIDPAVPVPDWGLSDIGQARAQLAAGLPWARAIKHVISSAERKAIETAEIFTKSNSVPLTLIETLHENDRSATGFLPPEEFEQVADQFFAKPDESVRGWEMAQAAQQRIVSGVQTCLADIPTEDPVLFAGHGGVGTLLMCHLMAVSISRSYDQPGGGGCWYRFNKPDLISCLAGSLSWNRL</sequence>
<dbReference type="InterPro" id="IPR029033">
    <property type="entry name" value="His_PPase_superfam"/>
</dbReference>
<comment type="caution">
    <text evidence="1">The sequence shown here is derived from an EMBL/GenBank/DDBJ whole genome shotgun (WGS) entry which is preliminary data.</text>
</comment>
<protein>
    <submittedName>
        <fullName evidence="1">Histidine phosphatase family protein</fullName>
    </submittedName>
</protein>
<dbReference type="Pfam" id="PF00300">
    <property type="entry name" value="His_Phos_1"/>
    <property type="match status" value="1"/>
</dbReference>